<evidence type="ECO:0000256" key="4">
    <source>
        <dbReference type="ARBA" id="ARBA00022840"/>
    </source>
</evidence>
<keyword evidence="2" id="KW-0378">Hydrolase</keyword>
<feature type="domain" description="Helicase C-terminal" evidence="6">
    <location>
        <begin position="270"/>
        <end position="434"/>
    </location>
</feature>
<dbReference type="GO" id="GO:0004386">
    <property type="term" value="F:helicase activity"/>
    <property type="evidence" value="ECO:0007669"/>
    <property type="project" value="UniProtKB-KW"/>
</dbReference>
<sequence>MTASDREQLGRRLERLRTLRTDEKRQGALSDITARIEQAEHRVEQRRLAVPEITYPEELPVSQLKDEIAATIRDHQVVVIAGETGSGKTTQIPKICLELGRGVQGMIGHTQPRRLAARTVAERIAEELGTELGETVGYAVRFTDKVSERSLVKLMTDGILLAELQRDRDLSRYDTLIIDEAHERSLNIDFILGYLKQLLPRRPDLKVIITSATIDPERFAEHFSDAAGRPAPIVEVSGRTYPVEVRYRPINDADDPSTLDRDQTQAILEAVDELALEAPGDVLVFLSGEREIRDTADALRDHNLRNTEILPLYARLSNAEQHRVFQSHGSSRRIVLATNVAETSLTVPGIKYVIDPGTARISRYSHRTKVQHLPIEPVSQASANQRMGRCGRTSDGICIRLYTEEHFESRPEFTDPEILRTNLASVILQMTSIGLGDIAAFPFIDEPDKRSITDGLQLLTELGAIDSASSTDRSRRLTPVGRQLAQIPLDPRLARMIVEADKHGCVREVMVIASALSIQDPRERPTDAEAQATQQHARFRDPNSDFLGFLNLWNYLKKQQNELSGNQFRRMCRNEYLNYLRVREWQDIFAQLRQVAAQIGVTLNSGEAADPQSVHISLMAGLLSHLGMKDPANQHQYLGARGARFAIFPGSGLFKKPPQFVMAAELVETSRLWARVNAKIEPEWAEDLAEHLIKRSYSEPHWERKAGAVMAYEKVTLYGVPIVARRKVNYGKVDAEVSRELFIRHALVEGDWDTHHKFFHENRKLIEEVEELEERTRRRDLLVDDETLFAFYDERIGSDVVTGRHFDTWWKNARQRDPDLLDFERSLVVREGAEVKEKDFPLTWTQNGMTFDLTYAFEPGTDADGVTVHIPLLVLNQVTADGFEWSVPGFREELVTSLIKSLPKAIRRNIVPAPDHARRVLPNLDPASGPLTDALAREFRSLRDVLIEPEDWDWSRIPEHLRMTFRVVDDSGKTVAESKDLARLKERLKPKTKAAISQVASKAVSGLERTGLTDWTFDVLPRSFSEHRGGLTVAGYPALVDEGKSVSVRLQETERDQTASMWNGTRRLLLLTMPSVIDVVQRHLSNQSKMTLMNSPHRNVGDLLDDAVSAAVDQLMADAGGPVWDAQGFARLRDAVRAELADTVLAILAQVEQVLSLARAVDRQISKASSPALLATLSDVRGQLEGLVHRGFITETGAKRLPDLVRYLRGIEQRLEKVGANAMRDRSGMAIVQTLTDEYDKRLKAVPAGKYPSPELLEVRWMLEELRISLFAQTLGTPYPVSDKRIRKALTTA</sequence>
<dbReference type="InterPro" id="IPR001650">
    <property type="entry name" value="Helicase_C-like"/>
</dbReference>
<dbReference type="Pfam" id="PF11898">
    <property type="entry name" value="DUF3418"/>
    <property type="match status" value="1"/>
</dbReference>
<dbReference type="PANTHER" id="PTHR18934">
    <property type="entry name" value="ATP-DEPENDENT RNA HELICASE"/>
    <property type="match status" value="1"/>
</dbReference>
<comment type="caution">
    <text evidence="7">The sequence shown here is derived from an EMBL/GenBank/DDBJ whole genome shotgun (WGS) entry which is preliminary data.</text>
</comment>
<dbReference type="CDD" id="cd18791">
    <property type="entry name" value="SF2_C_RHA"/>
    <property type="match status" value="1"/>
</dbReference>
<evidence type="ECO:0000256" key="1">
    <source>
        <dbReference type="ARBA" id="ARBA00022741"/>
    </source>
</evidence>
<proteinExistence type="predicted"/>
<evidence type="ECO:0000313" key="8">
    <source>
        <dbReference type="Proteomes" id="UP001501319"/>
    </source>
</evidence>
<reference evidence="8" key="1">
    <citation type="journal article" date="2019" name="Int. J. Syst. Evol. Microbiol.">
        <title>The Global Catalogue of Microorganisms (GCM) 10K type strain sequencing project: providing services to taxonomists for standard genome sequencing and annotation.</title>
        <authorList>
            <consortium name="The Broad Institute Genomics Platform"/>
            <consortium name="The Broad Institute Genome Sequencing Center for Infectious Disease"/>
            <person name="Wu L."/>
            <person name="Ma J."/>
        </authorList>
    </citation>
    <scope>NUCLEOTIDE SEQUENCE [LARGE SCALE GENOMIC DNA]</scope>
    <source>
        <strain evidence="8">JCM 14306</strain>
    </source>
</reference>
<dbReference type="SMART" id="SM00487">
    <property type="entry name" value="DEXDc"/>
    <property type="match status" value="1"/>
</dbReference>
<dbReference type="Gene3D" id="3.40.50.300">
    <property type="entry name" value="P-loop containing nucleotide triphosphate hydrolases"/>
    <property type="match status" value="2"/>
</dbReference>
<evidence type="ECO:0000313" key="7">
    <source>
        <dbReference type="EMBL" id="GAA1650034.1"/>
    </source>
</evidence>
<dbReference type="Pfam" id="PF21010">
    <property type="entry name" value="HA2_C"/>
    <property type="match status" value="1"/>
</dbReference>
<gene>
    <name evidence="7" type="primary">hrpA</name>
    <name evidence="7" type="ORF">GCM10009744_47010</name>
</gene>
<dbReference type="Pfam" id="PF00270">
    <property type="entry name" value="DEAD"/>
    <property type="match status" value="1"/>
</dbReference>
<dbReference type="InterPro" id="IPR011709">
    <property type="entry name" value="DEAD-box_helicase_OB_fold"/>
</dbReference>
<dbReference type="InterPro" id="IPR024590">
    <property type="entry name" value="HrpA_C"/>
</dbReference>
<dbReference type="Pfam" id="PF04408">
    <property type="entry name" value="WHD_HA2"/>
    <property type="match status" value="1"/>
</dbReference>
<evidence type="ECO:0000259" key="5">
    <source>
        <dbReference type="PROSITE" id="PS51192"/>
    </source>
</evidence>
<dbReference type="Proteomes" id="UP001501319">
    <property type="component" value="Unassembled WGS sequence"/>
</dbReference>
<dbReference type="Pfam" id="PF07717">
    <property type="entry name" value="OB_NTP_bind"/>
    <property type="match status" value="1"/>
</dbReference>
<keyword evidence="4" id="KW-0067">ATP-binding</keyword>
<dbReference type="InterPro" id="IPR007502">
    <property type="entry name" value="Helicase-assoc_dom"/>
</dbReference>
<name>A0ABP4RJQ0_9ACTN</name>
<protein>
    <submittedName>
        <fullName evidence="7">ATP-dependent RNA helicase HrpA</fullName>
    </submittedName>
</protein>
<dbReference type="SMART" id="SM00382">
    <property type="entry name" value="AAA"/>
    <property type="match status" value="1"/>
</dbReference>
<dbReference type="PROSITE" id="PS51192">
    <property type="entry name" value="HELICASE_ATP_BIND_1"/>
    <property type="match status" value="1"/>
</dbReference>
<dbReference type="PANTHER" id="PTHR18934:SF99">
    <property type="entry name" value="ATP-DEPENDENT RNA HELICASE DHX37-RELATED"/>
    <property type="match status" value="1"/>
</dbReference>
<dbReference type="NCBIfam" id="TIGR01967">
    <property type="entry name" value="DEAH_box_HrpA"/>
    <property type="match status" value="1"/>
</dbReference>
<dbReference type="InterPro" id="IPR014001">
    <property type="entry name" value="Helicase_ATP-bd"/>
</dbReference>
<dbReference type="InterPro" id="IPR011545">
    <property type="entry name" value="DEAD/DEAH_box_helicase_dom"/>
</dbReference>
<keyword evidence="1" id="KW-0547">Nucleotide-binding</keyword>
<dbReference type="Pfam" id="PF00271">
    <property type="entry name" value="Helicase_C"/>
    <property type="match status" value="1"/>
</dbReference>
<keyword evidence="3 7" id="KW-0347">Helicase</keyword>
<dbReference type="SMART" id="SM00490">
    <property type="entry name" value="HELICc"/>
    <property type="match status" value="1"/>
</dbReference>
<dbReference type="InterPro" id="IPR027417">
    <property type="entry name" value="P-loop_NTPase"/>
</dbReference>
<evidence type="ECO:0000256" key="3">
    <source>
        <dbReference type="ARBA" id="ARBA00022806"/>
    </source>
</evidence>
<evidence type="ECO:0000259" key="6">
    <source>
        <dbReference type="PROSITE" id="PS51194"/>
    </source>
</evidence>
<dbReference type="CDD" id="cd17989">
    <property type="entry name" value="DEXHc_HrpA"/>
    <property type="match status" value="1"/>
</dbReference>
<organism evidence="7 8">
    <name type="scientific">Kribbella alba</name>
    <dbReference type="NCBI Taxonomy" id="190197"/>
    <lineage>
        <taxon>Bacteria</taxon>
        <taxon>Bacillati</taxon>
        <taxon>Actinomycetota</taxon>
        <taxon>Actinomycetes</taxon>
        <taxon>Propionibacteriales</taxon>
        <taxon>Kribbellaceae</taxon>
        <taxon>Kribbella</taxon>
    </lineage>
</organism>
<evidence type="ECO:0000256" key="2">
    <source>
        <dbReference type="ARBA" id="ARBA00022801"/>
    </source>
</evidence>
<dbReference type="SMART" id="SM00847">
    <property type="entry name" value="HA2"/>
    <property type="match status" value="1"/>
</dbReference>
<dbReference type="SUPFAM" id="SSF52540">
    <property type="entry name" value="P-loop containing nucleoside triphosphate hydrolases"/>
    <property type="match status" value="1"/>
</dbReference>
<dbReference type="InterPro" id="IPR010222">
    <property type="entry name" value="RNA_helicase_HrpA"/>
</dbReference>
<accession>A0ABP4RJQ0</accession>
<dbReference type="Gene3D" id="1.20.120.1080">
    <property type="match status" value="1"/>
</dbReference>
<dbReference type="InterPro" id="IPR003593">
    <property type="entry name" value="AAA+_ATPase"/>
</dbReference>
<keyword evidence="8" id="KW-1185">Reference proteome</keyword>
<feature type="domain" description="Helicase ATP-binding" evidence="5">
    <location>
        <begin position="69"/>
        <end position="232"/>
    </location>
</feature>
<dbReference type="EMBL" id="BAAANE010000007">
    <property type="protein sequence ID" value="GAA1650034.1"/>
    <property type="molecule type" value="Genomic_DNA"/>
</dbReference>
<dbReference type="InterPro" id="IPR048333">
    <property type="entry name" value="HA2_WH"/>
</dbReference>
<dbReference type="NCBIfam" id="NF008348">
    <property type="entry name" value="PRK11131.1"/>
    <property type="match status" value="1"/>
</dbReference>
<dbReference type="PROSITE" id="PS51194">
    <property type="entry name" value="HELICASE_CTER"/>
    <property type="match status" value="1"/>
</dbReference>